<dbReference type="Proteomes" id="UP000055024">
    <property type="component" value="Unassembled WGS sequence"/>
</dbReference>
<proteinExistence type="predicted"/>
<reference evidence="1 2" key="1">
    <citation type="submission" date="2015-01" db="EMBL/GenBank/DDBJ databases">
        <title>Evolution of Trichinella species and genotypes.</title>
        <authorList>
            <person name="Korhonen P.K."/>
            <person name="Edoardo P."/>
            <person name="Giuseppe L.R."/>
            <person name="Gasser R.B."/>
        </authorList>
    </citation>
    <scope>NUCLEOTIDE SEQUENCE [LARGE SCALE GENOMIC DNA]</scope>
    <source>
        <strain evidence="1">ISS1029</strain>
    </source>
</reference>
<dbReference type="EMBL" id="JYDP01000120">
    <property type="protein sequence ID" value="KRZ06357.1"/>
    <property type="molecule type" value="Genomic_DNA"/>
</dbReference>
<comment type="caution">
    <text evidence="1">The sequence shown here is derived from an EMBL/GenBank/DDBJ whole genome shotgun (WGS) entry which is preliminary data.</text>
</comment>
<protein>
    <submittedName>
        <fullName evidence="1">Uncharacterized protein</fullName>
    </submittedName>
</protein>
<sequence length="107" mass="12217">MGKVKLSMNSCRLGSIKFVATLQATWFASNKIVKYKICMLMKSKRGRQLDITITVANAKHYIEERANLSNWKSKAASKKRSEQQVNRLLALCLDFRLSLTESQAQIH</sequence>
<dbReference type="AlphaFoldDB" id="A0A0V1H8A7"/>
<evidence type="ECO:0000313" key="2">
    <source>
        <dbReference type="Proteomes" id="UP000055024"/>
    </source>
</evidence>
<evidence type="ECO:0000313" key="1">
    <source>
        <dbReference type="EMBL" id="KRZ06357.1"/>
    </source>
</evidence>
<organism evidence="1 2">
    <name type="scientific">Trichinella zimbabwensis</name>
    <dbReference type="NCBI Taxonomy" id="268475"/>
    <lineage>
        <taxon>Eukaryota</taxon>
        <taxon>Metazoa</taxon>
        <taxon>Ecdysozoa</taxon>
        <taxon>Nematoda</taxon>
        <taxon>Enoplea</taxon>
        <taxon>Dorylaimia</taxon>
        <taxon>Trichinellida</taxon>
        <taxon>Trichinellidae</taxon>
        <taxon>Trichinella</taxon>
    </lineage>
</organism>
<accession>A0A0V1H8A7</accession>
<keyword evidence="2" id="KW-1185">Reference proteome</keyword>
<name>A0A0V1H8A7_9BILA</name>
<gene>
    <name evidence="1" type="ORF">T11_12760</name>
</gene>